<feature type="domain" description="Retroviral polymerase SH3-like" evidence="1">
    <location>
        <begin position="112"/>
        <end position="158"/>
    </location>
</feature>
<dbReference type="Pfam" id="PF25597">
    <property type="entry name" value="SH3_retrovirus"/>
    <property type="match status" value="1"/>
</dbReference>
<evidence type="ECO:0000313" key="3">
    <source>
        <dbReference type="Proteomes" id="UP000467840"/>
    </source>
</evidence>
<reference evidence="2 3" key="1">
    <citation type="journal article" date="2020" name="Mol. Plant">
        <title>The Chromosome-Based Rubber Tree Genome Provides New Insights into Spurge Genome Evolution and Rubber Biosynthesis.</title>
        <authorList>
            <person name="Liu J."/>
            <person name="Shi C."/>
            <person name="Shi C.C."/>
            <person name="Li W."/>
            <person name="Zhang Q.J."/>
            <person name="Zhang Y."/>
            <person name="Li K."/>
            <person name="Lu H.F."/>
            <person name="Shi C."/>
            <person name="Zhu S.T."/>
            <person name="Xiao Z.Y."/>
            <person name="Nan H."/>
            <person name="Yue Y."/>
            <person name="Zhu X.G."/>
            <person name="Wu Y."/>
            <person name="Hong X.N."/>
            <person name="Fan G.Y."/>
            <person name="Tong Y."/>
            <person name="Zhang D."/>
            <person name="Mao C.L."/>
            <person name="Liu Y.L."/>
            <person name="Hao S.J."/>
            <person name="Liu W.Q."/>
            <person name="Lv M.Q."/>
            <person name="Zhang H.B."/>
            <person name="Liu Y."/>
            <person name="Hu-Tang G.R."/>
            <person name="Wang J.P."/>
            <person name="Wang J.H."/>
            <person name="Sun Y.H."/>
            <person name="Ni S.B."/>
            <person name="Chen W.B."/>
            <person name="Zhang X.C."/>
            <person name="Jiao Y.N."/>
            <person name="Eichler E.E."/>
            <person name="Li G.H."/>
            <person name="Liu X."/>
            <person name="Gao L.Z."/>
        </authorList>
    </citation>
    <scope>NUCLEOTIDE SEQUENCE [LARGE SCALE GENOMIC DNA]</scope>
    <source>
        <strain evidence="3">cv. GT1</strain>
        <tissue evidence="2">Leaf</tissue>
    </source>
</reference>
<name>A0A6A6LZR1_HEVBR</name>
<sequence length="394" mass="44326">MLRLRKDGTLCIGVLVKREDEQANLTETEEVEPALLLIENCELNVSKEEIYIEEPSLLMIETCEVTEGEVYVAATGGSLRKEGGTSILEPVITWQVSDKKCRGDDTISSLVSVKGVMIGYEEGSKAYRLYDPVKKKLIISRDVIFEEEKSWPWQSEKKEEELENVDIFTVKLRDAGGATTETENDVTVVGVYVDDLILTGSSATLIDKFKHEMKEGVRDERLGTPKLLLGNRGMSDCNSCRIPMDPRCKLSKHDEEPPVDATTYRSIIGSLRYLVNTRPDLAYSVGVVSRYMESPTTSHMNAVKQILRYVKGTLDLGIVYKKNQECEALIGYSDSDLGGDTDDRKSTTGILFFLGESPITWVSQKQRELLHFRHAKPSTLQQQEVHVKEYGLQR</sequence>
<evidence type="ECO:0000313" key="2">
    <source>
        <dbReference type="EMBL" id="KAF2306960.1"/>
    </source>
</evidence>
<evidence type="ECO:0000259" key="1">
    <source>
        <dbReference type="Pfam" id="PF25597"/>
    </source>
</evidence>
<keyword evidence="3" id="KW-1185">Reference proteome</keyword>
<protein>
    <recommendedName>
        <fullName evidence="1">Retroviral polymerase SH3-like domain-containing protein</fullName>
    </recommendedName>
</protein>
<dbReference type="AlphaFoldDB" id="A0A6A6LZR1"/>
<dbReference type="PANTHER" id="PTHR11439">
    <property type="entry name" value="GAG-POL-RELATED RETROTRANSPOSON"/>
    <property type="match status" value="1"/>
</dbReference>
<dbReference type="SUPFAM" id="SSF56672">
    <property type="entry name" value="DNA/RNA polymerases"/>
    <property type="match status" value="1"/>
</dbReference>
<dbReference type="EMBL" id="JAAGAX010000008">
    <property type="protein sequence ID" value="KAF2306960.1"/>
    <property type="molecule type" value="Genomic_DNA"/>
</dbReference>
<dbReference type="PANTHER" id="PTHR11439:SF515">
    <property type="entry name" value="GAG-POL POLYPROTEIN"/>
    <property type="match status" value="1"/>
</dbReference>
<dbReference type="InterPro" id="IPR057670">
    <property type="entry name" value="SH3_retrovirus"/>
</dbReference>
<proteinExistence type="predicted"/>
<comment type="caution">
    <text evidence="2">The sequence shown here is derived from an EMBL/GenBank/DDBJ whole genome shotgun (WGS) entry which is preliminary data.</text>
</comment>
<dbReference type="InterPro" id="IPR043502">
    <property type="entry name" value="DNA/RNA_pol_sf"/>
</dbReference>
<dbReference type="Proteomes" id="UP000467840">
    <property type="component" value="Chromosome 9"/>
</dbReference>
<organism evidence="2 3">
    <name type="scientific">Hevea brasiliensis</name>
    <name type="common">Para rubber tree</name>
    <name type="synonym">Siphonia brasiliensis</name>
    <dbReference type="NCBI Taxonomy" id="3981"/>
    <lineage>
        <taxon>Eukaryota</taxon>
        <taxon>Viridiplantae</taxon>
        <taxon>Streptophyta</taxon>
        <taxon>Embryophyta</taxon>
        <taxon>Tracheophyta</taxon>
        <taxon>Spermatophyta</taxon>
        <taxon>Magnoliopsida</taxon>
        <taxon>eudicotyledons</taxon>
        <taxon>Gunneridae</taxon>
        <taxon>Pentapetalae</taxon>
        <taxon>rosids</taxon>
        <taxon>fabids</taxon>
        <taxon>Malpighiales</taxon>
        <taxon>Euphorbiaceae</taxon>
        <taxon>Crotonoideae</taxon>
        <taxon>Micrandreae</taxon>
        <taxon>Hevea</taxon>
    </lineage>
</organism>
<gene>
    <name evidence="2" type="ORF">GH714_022798</name>
</gene>
<accession>A0A6A6LZR1</accession>